<dbReference type="Pfam" id="PF04275">
    <property type="entry name" value="P-mevalo_kinase"/>
    <property type="match status" value="1"/>
</dbReference>
<dbReference type="Pfam" id="PF00156">
    <property type="entry name" value="Pribosyltran"/>
    <property type="match status" value="1"/>
</dbReference>
<keyword evidence="3" id="KW-0274">FAD</keyword>
<evidence type="ECO:0000313" key="7">
    <source>
        <dbReference type="Proteomes" id="UP000799764"/>
    </source>
</evidence>
<dbReference type="PANTHER" id="PTHR42973">
    <property type="entry name" value="BINDING OXIDOREDUCTASE, PUTATIVE (AFU_ORTHOLOGUE AFUA_1G17690)-RELATED"/>
    <property type="match status" value="1"/>
</dbReference>
<dbReference type="GO" id="GO:0005737">
    <property type="term" value="C:cytoplasm"/>
    <property type="evidence" value="ECO:0007669"/>
    <property type="project" value="InterPro"/>
</dbReference>
<reference evidence="6" key="1">
    <citation type="journal article" date="2020" name="Stud. Mycol.">
        <title>101 Dothideomycetes genomes: a test case for predicting lifestyles and emergence of pathogens.</title>
        <authorList>
            <person name="Haridas S."/>
            <person name="Albert R."/>
            <person name="Binder M."/>
            <person name="Bloem J."/>
            <person name="Labutti K."/>
            <person name="Salamov A."/>
            <person name="Andreopoulos B."/>
            <person name="Baker S."/>
            <person name="Barry K."/>
            <person name="Bills G."/>
            <person name="Bluhm B."/>
            <person name="Cannon C."/>
            <person name="Castanera R."/>
            <person name="Culley D."/>
            <person name="Daum C."/>
            <person name="Ezra D."/>
            <person name="Gonzalez J."/>
            <person name="Henrissat B."/>
            <person name="Kuo A."/>
            <person name="Liang C."/>
            <person name="Lipzen A."/>
            <person name="Lutzoni F."/>
            <person name="Magnuson J."/>
            <person name="Mondo S."/>
            <person name="Nolan M."/>
            <person name="Ohm R."/>
            <person name="Pangilinan J."/>
            <person name="Park H.-J."/>
            <person name="Ramirez L."/>
            <person name="Alfaro M."/>
            <person name="Sun H."/>
            <person name="Tritt A."/>
            <person name="Yoshinaga Y."/>
            <person name="Zwiers L.-H."/>
            <person name="Turgeon B."/>
            <person name="Goodwin S."/>
            <person name="Spatafora J."/>
            <person name="Crous P."/>
            <person name="Grigoriev I."/>
        </authorList>
    </citation>
    <scope>NUCLEOTIDE SEQUENCE</scope>
    <source>
        <strain evidence="6">CBS 690.94</strain>
    </source>
</reference>
<dbReference type="AlphaFoldDB" id="A0A9P4PTK8"/>
<comment type="similarity">
    <text evidence="1">Belongs to the oxygen-dependent FAD-linked oxidoreductase family.</text>
</comment>
<evidence type="ECO:0000256" key="3">
    <source>
        <dbReference type="ARBA" id="ARBA00022827"/>
    </source>
</evidence>
<dbReference type="InterPro" id="IPR029057">
    <property type="entry name" value="PRTase-like"/>
</dbReference>
<dbReference type="OrthoDB" id="363185at2759"/>
<gene>
    <name evidence="6" type="ORF">P171DRAFT_504013</name>
</gene>
<dbReference type="PROSITE" id="PS51387">
    <property type="entry name" value="FAD_PCMH"/>
    <property type="match status" value="1"/>
</dbReference>
<dbReference type="GO" id="GO:0071949">
    <property type="term" value="F:FAD binding"/>
    <property type="evidence" value="ECO:0007669"/>
    <property type="project" value="InterPro"/>
</dbReference>
<dbReference type="InterPro" id="IPR006094">
    <property type="entry name" value="Oxid_FAD_bind_N"/>
</dbReference>
<dbReference type="EMBL" id="MU001493">
    <property type="protein sequence ID" value="KAF2451120.1"/>
    <property type="molecule type" value="Genomic_DNA"/>
</dbReference>
<dbReference type="GO" id="GO:0006695">
    <property type="term" value="P:cholesterol biosynthetic process"/>
    <property type="evidence" value="ECO:0007669"/>
    <property type="project" value="InterPro"/>
</dbReference>
<dbReference type="InterPro" id="IPR016166">
    <property type="entry name" value="FAD-bd_PCMH"/>
</dbReference>
<dbReference type="Gene3D" id="3.40.50.2020">
    <property type="match status" value="1"/>
</dbReference>
<dbReference type="Gene3D" id="3.40.462.20">
    <property type="match status" value="1"/>
</dbReference>
<dbReference type="GO" id="GO:0004631">
    <property type="term" value="F:phosphomevalonate kinase activity"/>
    <property type="evidence" value="ECO:0007669"/>
    <property type="project" value="InterPro"/>
</dbReference>
<sequence>MATLDRLKQALRTQIKETMLQEQKPLSDERYSAGFEVLVEGSKMSYQEFIIPQLNQLLKFLVGSRSSASVLEVGPGPRSVLGHLPDRLRRKIGKYVAFEPNGLFAKRLTESLSSTHPKEAVLPSLEHPVVIHQRPFAIPESMELDNNIDTGNAEDKYDIVLLCQSMYGMKDKGKIIEHALSMVRDVPEKGMVVVFHRNGSLDFHGLVCSRTVSFNTSVVRVVEDEEVLNNFARFIAGFDTEDTEIGNAIRADWRQVCRTLGRREEASPAHLQFSAPVFMFVFTQDATSLPELTAQVPLADSSSTIKNWIARSHRPASVFKPTDVQQVQQCVRWALKHGFSLTVIGGGHSGHCLWTTVVSIDMGAFDQIHIITKGDDGGAGSDASSFVVVEAGCKTGDIVRKTMAAGLTVPLGARPSVGAGLWLQGGIGHLARQYGLACDAIVGAVMVSVKSGQVFCVGYVPSQHQPTEAVLPEYEHDLLWAMKGAGTNFGIVISVTFKTYPAPTYVVRDWISPLSGINETRSRISDFDRLIAKKLQRNSSVDGYLYRDAGQLRLGMTMIERYTTELASAPPTPTMGDSIWGPEAKVQVVNGVDLFETELYVSTLHGGHGGGKTSSFKRCVFLKDIGEARLSYLLAAAIETCPTPLCYLHLLHGGGAVGDVAADTTAFGCRAFDFACVVTGVWHRGLDHTQAAQTAVQWVYDVANKLLPLSCGAYGADLGADPRDVALAAKAFGPNLPRLARLKCKLDPCKVLAHACPLFTEPMEQKLVILVTGESGSGKDFCAELWLAVMRCFYESLKVRIVSISDVTKHEYAMVTGADLNLLRNDRTYKEQHRSGMTAFFQRQVQQRPRLPEEHFLNIVYSEADADVLLITGMRDKAPVAAFSHLVPDRRLLEVYVQVSEQTRQIRRGRQSSITSDDRADGQIDGNLIIPDHCPSLIFNNEVTGKEAAESFAQDHLLPFLHDDLQQLAGMVRSKPDFPRQGTNFRHVLGISQQPSGLALCTSLLRTHFAGNWAKIDAIVCCEAGGFIYASPLASQIHVPLVPIRKAGKLPPPTVSVVTARSYISSLAIENQKEERMEIERDAIPKGASVAVVDDVLSSGKTLCTVLHLLGKVGIPAENVSIIVVAELPLHGGRQLVREHGFGRVNIRSLLVFDGA</sequence>
<dbReference type="Gene3D" id="3.40.50.300">
    <property type="entry name" value="P-loop containing nucleotide triphosphate hydrolases"/>
    <property type="match status" value="1"/>
</dbReference>
<dbReference type="Gene3D" id="3.40.50.150">
    <property type="entry name" value="Vaccinia Virus protein VP39"/>
    <property type="match status" value="1"/>
</dbReference>
<comment type="caution">
    <text evidence="6">The sequence shown here is derived from an EMBL/GenBank/DDBJ whole genome shotgun (WGS) entry which is preliminary data.</text>
</comment>
<evidence type="ECO:0000313" key="6">
    <source>
        <dbReference type="EMBL" id="KAF2451120.1"/>
    </source>
</evidence>
<dbReference type="InterPro" id="IPR029063">
    <property type="entry name" value="SAM-dependent_MTases_sf"/>
</dbReference>
<keyword evidence="2" id="KW-0285">Flavoprotein</keyword>
<dbReference type="InterPro" id="IPR050416">
    <property type="entry name" value="FAD-linked_Oxidoreductase"/>
</dbReference>
<dbReference type="Gene3D" id="3.30.465.10">
    <property type="match status" value="1"/>
</dbReference>
<dbReference type="InterPro" id="IPR000836">
    <property type="entry name" value="PRTase_dom"/>
</dbReference>
<dbReference type="InterPro" id="IPR036318">
    <property type="entry name" value="FAD-bd_PCMH-like_sf"/>
</dbReference>
<evidence type="ECO:0000256" key="2">
    <source>
        <dbReference type="ARBA" id="ARBA00022630"/>
    </source>
</evidence>
<evidence type="ECO:0000259" key="5">
    <source>
        <dbReference type="PROSITE" id="PS51387"/>
    </source>
</evidence>
<dbReference type="SUPFAM" id="SSF53271">
    <property type="entry name" value="PRTase-like"/>
    <property type="match status" value="1"/>
</dbReference>
<dbReference type="InterPro" id="IPR016169">
    <property type="entry name" value="FAD-bd_PCMH_sub2"/>
</dbReference>
<evidence type="ECO:0000256" key="4">
    <source>
        <dbReference type="ARBA" id="ARBA00023002"/>
    </source>
</evidence>
<name>A0A9P4PTK8_9PLEO</name>
<dbReference type="Pfam" id="PF01565">
    <property type="entry name" value="FAD_binding_4"/>
    <property type="match status" value="1"/>
</dbReference>
<organism evidence="6 7">
    <name type="scientific">Karstenula rhodostoma CBS 690.94</name>
    <dbReference type="NCBI Taxonomy" id="1392251"/>
    <lineage>
        <taxon>Eukaryota</taxon>
        <taxon>Fungi</taxon>
        <taxon>Dikarya</taxon>
        <taxon>Ascomycota</taxon>
        <taxon>Pezizomycotina</taxon>
        <taxon>Dothideomycetes</taxon>
        <taxon>Pleosporomycetidae</taxon>
        <taxon>Pleosporales</taxon>
        <taxon>Massarineae</taxon>
        <taxon>Didymosphaeriaceae</taxon>
        <taxon>Karstenula</taxon>
    </lineage>
</organism>
<feature type="domain" description="FAD-binding PCMH-type" evidence="5">
    <location>
        <begin position="311"/>
        <end position="502"/>
    </location>
</feature>
<dbReference type="GO" id="GO:0016491">
    <property type="term" value="F:oxidoreductase activity"/>
    <property type="evidence" value="ECO:0007669"/>
    <property type="project" value="UniProtKB-KW"/>
</dbReference>
<dbReference type="SUPFAM" id="SSF56176">
    <property type="entry name" value="FAD-binding/transporter-associated domain-like"/>
    <property type="match status" value="1"/>
</dbReference>
<dbReference type="PANTHER" id="PTHR42973:SF25">
    <property type="entry name" value="PHOSPHOMEVALONATE KINASE"/>
    <property type="match status" value="1"/>
</dbReference>
<keyword evidence="7" id="KW-1185">Reference proteome</keyword>
<dbReference type="CDD" id="cd06223">
    <property type="entry name" value="PRTases_typeI"/>
    <property type="match status" value="1"/>
</dbReference>
<dbReference type="Proteomes" id="UP000799764">
    <property type="component" value="Unassembled WGS sequence"/>
</dbReference>
<evidence type="ECO:0000256" key="1">
    <source>
        <dbReference type="ARBA" id="ARBA00005466"/>
    </source>
</evidence>
<proteinExistence type="inferred from homology"/>
<dbReference type="InterPro" id="IPR027417">
    <property type="entry name" value="P-loop_NTPase"/>
</dbReference>
<keyword evidence="4" id="KW-0560">Oxidoreductase</keyword>
<dbReference type="InterPro" id="IPR005919">
    <property type="entry name" value="Pmev_kin_anim"/>
</dbReference>
<protein>
    <recommendedName>
        <fullName evidence="5">FAD-binding PCMH-type domain-containing protein</fullName>
    </recommendedName>
</protein>
<accession>A0A9P4PTK8</accession>